<sequence length="748" mass="74384">MIQMTARRSSLSPLRSRMRDRSPGFAASLLGGAVAAGLGLGSFAVLVMMLWVSSPYPDSGPGGALHIAAALWLLAHGVELVRTDTLSGAPMPVGLTPLLLLALPLWLVYRAARDATDASAEPDGPPPVRARTAWTGVVLGYLGVGAAAALYCADGQLRPQWTWVTVCLPLLAASAAGAGVWSAYGRPHGGHPPARGEPGARGTARSGPAVLPGPVRRLLGTDARARLGTAVRAAGAATTVLFGGGALLVGVSLVWHGEPARASFLQLTEGWTGRFAVLLLGIALVPNAAVWAASYALGPGFVLGTGHLVHPFASDPAPLLPPFPLLAAVPGPGAGSSQNWVVGLVPALAGVTAGWFVARAAVRRPESGAPPRARWSAGRTAGVVLWTALCCAALLALLAELAGGPLGVAALARLGPLWWQTGGAAGAWTLVFALPAALIARAWRLRGRRRHTGTIPAQGTEAAGTASEGTKVTTAGKSTTAGKVTTAGKAAVRATAAAPGATATAEDTATTTGEAATAGEAGTRAGETGGAEAEAGAAPDGEAARTDDPPATAVGDGTGDTAGDSTGGAAGETGSAAEGKADGGAGRFKVWGRSRGTGKGSTPARPGTSAGTTAAAEEEPYDVLPADTPFPSTFPASAPAPASSHAPFPAPFPTSATEPFPAGWHDDVARASRWAALKEAAATPETSLDTAPWPPAEPRPEAEAEAEAEAGAEPEAGAGAEAEGGTEADAGAGPRPESRAEPRPDSSA</sequence>
<feature type="compositionally biased region" description="Low complexity" evidence="1">
    <location>
        <begin position="469"/>
        <end position="541"/>
    </location>
</feature>
<dbReference type="EMBL" id="BAAAOQ010000032">
    <property type="protein sequence ID" value="GAA2204123.1"/>
    <property type="molecule type" value="Genomic_DNA"/>
</dbReference>
<keyword evidence="2" id="KW-0472">Membrane</keyword>
<evidence type="ECO:0000313" key="3">
    <source>
        <dbReference type="EMBL" id="GAA2204123.1"/>
    </source>
</evidence>
<feature type="transmembrane region" description="Helical" evidence="2">
    <location>
        <begin position="340"/>
        <end position="362"/>
    </location>
</feature>
<keyword evidence="2" id="KW-1133">Transmembrane helix</keyword>
<feature type="transmembrane region" description="Helical" evidence="2">
    <location>
        <begin position="383"/>
        <end position="411"/>
    </location>
</feature>
<feature type="compositionally biased region" description="Low complexity" evidence="1">
    <location>
        <begin position="602"/>
        <end position="615"/>
    </location>
</feature>
<organism evidence="3 4">
    <name type="scientific">Streptomyces bangladeshensis</name>
    <dbReference type="NCBI Taxonomy" id="295352"/>
    <lineage>
        <taxon>Bacteria</taxon>
        <taxon>Bacillati</taxon>
        <taxon>Actinomycetota</taxon>
        <taxon>Actinomycetes</taxon>
        <taxon>Kitasatosporales</taxon>
        <taxon>Streptomycetaceae</taxon>
        <taxon>Streptomyces</taxon>
    </lineage>
</organism>
<feature type="transmembrane region" description="Helical" evidence="2">
    <location>
        <begin position="25"/>
        <end position="51"/>
    </location>
</feature>
<evidence type="ECO:0000256" key="1">
    <source>
        <dbReference type="SAM" id="MobiDB-lite"/>
    </source>
</evidence>
<feature type="compositionally biased region" description="Low complexity" evidence="1">
    <location>
        <begin position="188"/>
        <end position="205"/>
    </location>
</feature>
<feature type="transmembrane region" description="Helical" evidence="2">
    <location>
        <begin position="63"/>
        <end position="81"/>
    </location>
</feature>
<feature type="compositionally biased region" description="Acidic residues" evidence="1">
    <location>
        <begin position="703"/>
        <end position="712"/>
    </location>
</feature>
<protein>
    <recommendedName>
        <fullName evidence="5">Integral membrane protein</fullName>
    </recommendedName>
</protein>
<keyword evidence="4" id="KW-1185">Reference proteome</keyword>
<feature type="transmembrane region" description="Helical" evidence="2">
    <location>
        <begin position="163"/>
        <end position="184"/>
    </location>
</feature>
<comment type="caution">
    <text evidence="3">The sequence shown here is derived from an EMBL/GenBank/DDBJ whole genome shotgun (WGS) entry which is preliminary data.</text>
</comment>
<feature type="compositionally biased region" description="Low complexity" evidence="1">
    <location>
        <begin position="629"/>
        <end position="662"/>
    </location>
</feature>
<dbReference type="InterPro" id="IPR045931">
    <property type="entry name" value="DUF6350"/>
</dbReference>
<feature type="transmembrane region" description="Helical" evidence="2">
    <location>
        <begin position="93"/>
        <end position="112"/>
    </location>
</feature>
<proteinExistence type="predicted"/>
<feature type="compositionally biased region" description="Gly residues" evidence="1">
    <location>
        <begin position="556"/>
        <end position="571"/>
    </location>
</feature>
<dbReference type="Pfam" id="PF19877">
    <property type="entry name" value="DUF6350"/>
    <property type="match status" value="1"/>
</dbReference>
<reference evidence="4" key="1">
    <citation type="journal article" date="2019" name="Int. J. Syst. Evol. Microbiol.">
        <title>The Global Catalogue of Microorganisms (GCM) 10K type strain sequencing project: providing services to taxonomists for standard genome sequencing and annotation.</title>
        <authorList>
            <consortium name="The Broad Institute Genomics Platform"/>
            <consortium name="The Broad Institute Genome Sequencing Center for Infectious Disease"/>
            <person name="Wu L."/>
            <person name="Ma J."/>
        </authorList>
    </citation>
    <scope>NUCLEOTIDE SEQUENCE [LARGE SCALE GENOMIC DNA]</scope>
    <source>
        <strain evidence="4">JCM 14924</strain>
    </source>
</reference>
<keyword evidence="2" id="KW-0812">Transmembrane</keyword>
<dbReference type="Proteomes" id="UP001501391">
    <property type="component" value="Unassembled WGS sequence"/>
</dbReference>
<feature type="compositionally biased region" description="Low complexity" evidence="1">
    <location>
        <begin position="713"/>
        <end position="734"/>
    </location>
</feature>
<feature type="transmembrane region" description="Helical" evidence="2">
    <location>
        <begin position="132"/>
        <end position="151"/>
    </location>
</feature>
<feature type="region of interest" description="Disordered" evidence="1">
    <location>
        <begin position="188"/>
        <end position="207"/>
    </location>
</feature>
<name>A0ABP5P1C2_9ACTN</name>
<feature type="transmembrane region" description="Helical" evidence="2">
    <location>
        <begin position="417"/>
        <end position="440"/>
    </location>
</feature>
<evidence type="ECO:0000313" key="4">
    <source>
        <dbReference type="Proteomes" id="UP001501391"/>
    </source>
</evidence>
<feature type="transmembrane region" description="Helical" evidence="2">
    <location>
        <begin position="233"/>
        <end position="255"/>
    </location>
</feature>
<feature type="region of interest" description="Disordered" evidence="1">
    <location>
        <begin position="451"/>
        <end position="748"/>
    </location>
</feature>
<gene>
    <name evidence="3" type="ORF">GCM10009787_70150</name>
</gene>
<evidence type="ECO:0008006" key="5">
    <source>
        <dbReference type="Google" id="ProtNLM"/>
    </source>
</evidence>
<feature type="transmembrane region" description="Helical" evidence="2">
    <location>
        <begin position="275"/>
        <end position="297"/>
    </location>
</feature>
<evidence type="ECO:0000256" key="2">
    <source>
        <dbReference type="SAM" id="Phobius"/>
    </source>
</evidence>
<feature type="compositionally biased region" description="Basic and acidic residues" evidence="1">
    <location>
        <begin position="736"/>
        <end position="748"/>
    </location>
</feature>
<accession>A0ABP5P1C2</accession>